<dbReference type="InterPro" id="IPR023214">
    <property type="entry name" value="HAD_sf"/>
</dbReference>
<protein>
    <recommendedName>
        <fullName evidence="5">Phosphoserine phosphatase</fullName>
        <ecNumber evidence="4">3.1.3.3</ecNumber>
    </recommendedName>
    <alternativeName>
        <fullName evidence="11">O-phosphoserine phosphohydrolase</fullName>
    </alternativeName>
</protein>
<keyword evidence="9" id="KW-0460">Magnesium</keyword>
<evidence type="ECO:0000259" key="15">
    <source>
        <dbReference type="PROSITE" id="PS51671"/>
    </source>
</evidence>
<dbReference type="GO" id="GO:0036424">
    <property type="term" value="F:L-phosphoserine phosphatase activity"/>
    <property type="evidence" value="ECO:0007669"/>
    <property type="project" value="InterPro"/>
</dbReference>
<dbReference type="PROSITE" id="PS51671">
    <property type="entry name" value="ACT"/>
    <property type="match status" value="1"/>
</dbReference>
<evidence type="ECO:0000256" key="3">
    <source>
        <dbReference type="ARBA" id="ARBA00009184"/>
    </source>
</evidence>
<dbReference type="Pfam" id="PF13740">
    <property type="entry name" value="ACT_6"/>
    <property type="match status" value="1"/>
</dbReference>
<dbReference type="SFLD" id="SFLDS00003">
    <property type="entry name" value="Haloacid_Dehalogenase"/>
    <property type="match status" value="1"/>
</dbReference>
<keyword evidence="17" id="KW-1185">Reference proteome</keyword>
<evidence type="ECO:0000256" key="14">
    <source>
        <dbReference type="PIRSR" id="PIRSR604469-1"/>
    </source>
</evidence>
<keyword evidence="7" id="KW-0479">Metal-binding</keyword>
<dbReference type="SUPFAM" id="SSF55021">
    <property type="entry name" value="ACT-like"/>
    <property type="match status" value="1"/>
</dbReference>
<evidence type="ECO:0000313" key="16">
    <source>
        <dbReference type="EMBL" id="SLM30654.1"/>
    </source>
</evidence>
<dbReference type="OrthoDB" id="9792539at2"/>
<evidence type="ECO:0000256" key="6">
    <source>
        <dbReference type="ARBA" id="ARBA00022605"/>
    </source>
</evidence>
<dbReference type="SFLD" id="SFLDF00029">
    <property type="entry name" value="phosphoserine_phosphatase"/>
    <property type="match status" value="1"/>
</dbReference>
<proteinExistence type="inferred from homology"/>
<feature type="domain" description="ACT" evidence="15">
    <location>
        <begin position="6"/>
        <end position="83"/>
    </location>
</feature>
<comment type="catalytic activity">
    <reaction evidence="12">
        <text>O-phospho-L-serine + H2O = L-serine + phosphate</text>
        <dbReference type="Rhea" id="RHEA:21208"/>
        <dbReference type="ChEBI" id="CHEBI:15377"/>
        <dbReference type="ChEBI" id="CHEBI:33384"/>
        <dbReference type="ChEBI" id="CHEBI:43474"/>
        <dbReference type="ChEBI" id="CHEBI:57524"/>
        <dbReference type="EC" id="3.1.3.3"/>
    </reaction>
</comment>
<dbReference type="SUPFAM" id="SSF56784">
    <property type="entry name" value="HAD-like"/>
    <property type="match status" value="1"/>
</dbReference>
<dbReference type="CDD" id="cd04871">
    <property type="entry name" value="ACT_PSP_2"/>
    <property type="match status" value="1"/>
</dbReference>
<keyword evidence="6" id="KW-0028">Amino-acid biosynthesis</keyword>
<evidence type="ECO:0000256" key="7">
    <source>
        <dbReference type="ARBA" id="ARBA00022723"/>
    </source>
</evidence>
<dbReference type="InterPro" id="IPR045865">
    <property type="entry name" value="ACT-like_dom_sf"/>
</dbReference>
<dbReference type="InterPro" id="IPR004469">
    <property type="entry name" value="PSP"/>
</dbReference>
<dbReference type="InterPro" id="IPR050582">
    <property type="entry name" value="HAD-like_SerB"/>
</dbReference>
<evidence type="ECO:0000256" key="5">
    <source>
        <dbReference type="ARBA" id="ARBA00015196"/>
    </source>
</evidence>
<evidence type="ECO:0000256" key="12">
    <source>
        <dbReference type="ARBA" id="ARBA00048138"/>
    </source>
</evidence>
<dbReference type="Gene3D" id="3.40.50.1000">
    <property type="entry name" value="HAD superfamily/HAD-like"/>
    <property type="match status" value="1"/>
</dbReference>
<dbReference type="SFLD" id="SFLDG01136">
    <property type="entry name" value="C1.6:_Phosphoserine_Phosphatas"/>
    <property type="match status" value="1"/>
</dbReference>
<dbReference type="InterPro" id="IPR036412">
    <property type="entry name" value="HAD-like_sf"/>
</dbReference>
<sequence length="437" mass="48201">MSEIVLITISGKDRKGINSHFTYILAQYNVNILDIGQSVIHEHILLGILIEIPDEKDFSSIFKDMLYEGHKMSLQVDLKPVEPDHYDKWVKAQGKERRIITLLGKRVTAKQISKVTSIIAENNLNIDIISRLTGRISLNNSNGNANGIIANNGILDKNTANNIDKNITNTTPYKNQRSRACIQLSVSGTPANLQSMRANFMEISRTTGIDISFHMESVYSKNRKLVVFDMDSTLIQAEVIDELAKIAGVGDKVAAITESAMQGNMDFRESFRQRVALLKGLPEEKLYTLAPKLPLSEGVELVSKTLKDLGYKLGILSGGFTFMGDYLKKKLNFDYMYANELDTENGVVTGKVRGEIIDGSKKASLLREIAQRENLSLEQTIAVGDGANDLPMLTIAGLGVAYNAKPVVRERAAGAISNVGLDGLLYLIGLHDREIKS</sequence>
<dbReference type="EMBL" id="FWEV01000153">
    <property type="protein sequence ID" value="SLM30654.1"/>
    <property type="molecule type" value="Genomic_DNA"/>
</dbReference>
<evidence type="ECO:0000313" key="17">
    <source>
        <dbReference type="Proteomes" id="UP000191931"/>
    </source>
</evidence>
<evidence type="ECO:0000256" key="10">
    <source>
        <dbReference type="ARBA" id="ARBA00023299"/>
    </source>
</evidence>
<comment type="pathway">
    <text evidence="2">Amino-acid biosynthesis; L-serine biosynthesis; L-serine from 3-phospho-D-glycerate: step 3/3.</text>
</comment>
<dbReference type="PANTHER" id="PTHR43344">
    <property type="entry name" value="PHOSPHOSERINE PHOSPHATASE"/>
    <property type="match status" value="1"/>
</dbReference>
<organism evidence="16 17">
    <name type="scientific">Desulfamplus magnetovallimortis</name>
    <dbReference type="NCBI Taxonomy" id="1246637"/>
    <lineage>
        <taxon>Bacteria</taxon>
        <taxon>Pseudomonadati</taxon>
        <taxon>Thermodesulfobacteriota</taxon>
        <taxon>Desulfobacteria</taxon>
        <taxon>Desulfobacterales</taxon>
        <taxon>Desulfobacteraceae</taxon>
        <taxon>Desulfamplus</taxon>
    </lineage>
</organism>
<dbReference type="EC" id="3.1.3.3" evidence="4"/>
<evidence type="ECO:0000256" key="4">
    <source>
        <dbReference type="ARBA" id="ARBA00012640"/>
    </source>
</evidence>
<dbReference type="GO" id="GO:0005737">
    <property type="term" value="C:cytoplasm"/>
    <property type="evidence" value="ECO:0007669"/>
    <property type="project" value="TreeGrafter"/>
</dbReference>
<gene>
    <name evidence="16" type="primary">serB</name>
    <name evidence="16" type="ORF">MTBBW1_2360037</name>
</gene>
<dbReference type="UniPathway" id="UPA00135">
    <property type="reaction ID" value="UER00198"/>
</dbReference>
<comment type="cofactor">
    <cofactor evidence="1">
        <name>Mg(2+)</name>
        <dbReference type="ChEBI" id="CHEBI:18420"/>
    </cofactor>
</comment>
<feature type="active site" description="Proton donor" evidence="14">
    <location>
        <position position="231"/>
    </location>
</feature>
<name>A0A1W1HDT1_9BACT</name>
<comment type="catalytic activity">
    <reaction evidence="13">
        <text>O-phospho-D-serine + H2O = D-serine + phosphate</text>
        <dbReference type="Rhea" id="RHEA:24873"/>
        <dbReference type="ChEBI" id="CHEBI:15377"/>
        <dbReference type="ChEBI" id="CHEBI:35247"/>
        <dbReference type="ChEBI" id="CHEBI:43474"/>
        <dbReference type="ChEBI" id="CHEBI:58680"/>
        <dbReference type="EC" id="3.1.3.3"/>
    </reaction>
</comment>
<dbReference type="FunFam" id="1.10.150.210:FF:000001">
    <property type="entry name" value="Phosphoserine phosphatase"/>
    <property type="match status" value="1"/>
</dbReference>
<dbReference type="InterPro" id="IPR002912">
    <property type="entry name" value="ACT_dom"/>
</dbReference>
<dbReference type="CDD" id="cd07500">
    <property type="entry name" value="HAD_PSP"/>
    <property type="match status" value="1"/>
</dbReference>
<dbReference type="GO" id="GO:0000287">
    <property type="term" value="F:magnesium ion binding"/>
    <property type="evidence" value="ECO:0007669"/>
    <property type="project" value="TreeGrafter"/>
</dbReference>
<evidence type="ECO:0000256" key="2">
    <source>
        <dbReference type="ARBA" id="ARBA00005135"/>
    </source>
</evidence>
<dbReference type="Proteomes" id="UP000191931">
    <property type="component" value="Unassembled WGS sequence"/>
</dbReference>
<dbReference type="PANTHER" id="PTHR43344:SF2">
    <property type="entry name" value="PHOSPHOSERINE PHOSPHATASE"/>
    <property type="match status" value="1"/>
</dbReference>
<accession>A0A1W1HDT1</accession>
<evidence type="ECO:0000256" key="9">
    <source>
        <dbReference type="ARBA" id="ARBA00022842"/>
    </source>
</evidence>
<dbReference type="STRING" id="1246637.MTBBW1_2360037"/>
<dbReference type="GO" id="GO:0006564">
    <property type="term" value="P:L-serine biosynthetic process"/>
    <property type="evidence" value="ECO:0007669"/>
    <property type="project" value="UniProtKB-KW"/>
</dbReference>
<comment type="similarity">
    <text evidence="3">Belongs to the HAD-like hydrolase superfamily. SerB family.</text>
</comment>
<keyword evidence="10" id="KW-0718">Serine biosynthesis</keyword>
<evidence type="ECO:0000256" key="8">
    <source>
        <dbReference type="ARBA" id="ARBA00022801"/>
    </source>
</evidence>
<dbReference type="CDD" id="cd04870">
    <property type="entry name" value="ACT_PSP_1"/>
    <property type="match status" value="1"/>
</dbReference>
<evidence type="ECO:0000256" key="1">
    <source>
        <dbReference type="ARBA" id="ARBA00001946"/>
    </source>
</evidence>
<dbReference type="Pfam" id="PF00702">
    <property type="entry name" value="Hydrolase"/>
    <property type="match status" value="1"/>
</dbReference>
<feature type="active site" description="Nucleophile" evidence="14">
    <location>
        <position position="229"/>
    </location>
</feature>
<evidence type="ECO:0000256" key="11">
    <source>
        <dbReference type="ARBA" id="ARBA00031693"/>
    </source>
</evidence>
<dbReference type="AlphaFoldDB" id="A0A1W1HDT1"/>
<dbReference type="Gene3D" id="3.30.70.260">
    <property type="match status" value="3"/>
</dbReference>
<dbReference type="SFLD" id="SFLDG01137">
    <property type="entry name" value="C1.6.1:_Phosphoserine_Phosphat"/>
    <property type="match status" value="1"/>
</dbReference>
<evidence type="ECO:0000256" key="13">
    <source>
        <dbReference type="ARBA" id="ARBA00048523"/>
    </source>
</evidence>
<dbReference type="Gene3D" id="1.10.150.210">
    <property type="entry name" value="Phosphoserine phosphatase, domain 2"/>
    <property type="match status" value="1"/>
</dbReference>
<dbReference type="NCBIfam" id="TIGR00338">
    <property type="entry name" value="serB"/>
    <property type="match status" value="1"/>
</dbReference>
<reference evidence="16 17" key="1">
    <citation type="submission" date="2017-03" db="EMBL/GenBank/DDBJ databases">
        <authorList>
            <person name="Afonso C.L."/>
            <person name="Miller P.J."/>
            <person name="Scott M.A."/>
            <person name="Spackman E."/>
            <person name="Goraichik I."/>
            <person name="Dimitrov K.M."/>
            <person name="Suarez D.L."/>
            <person name="Swayne D.E."/>
        </authorList>
    </citation>
    <scope>NUCLEOTIDE SEQUENCE [LARGE SCALE GENOMIC DNA]</scope>
    <source>
        <strain evidence="16">PRJEB14757</strain>
    </source>
</reference>
<keyword evidence="8 16" id="KW-0378">Hydrolase</keyword>
<dbReference type="RefSeq" id="WP_080808982.1">
    <property type="nucleotide sequence ID" value="NZ_LT828563.1"/>
</dbReference>
<dbReference type="NCBIfam" id="TIGR01488">
    <property type="entry name" value="HAD-SF-IB"/>
    <property type="match status" value="1"/>
</dbReference>